<dbReference type="Proteomes" id="UP000248536">
    <property type="component" value="Chromosome"/>
</dbReference>
<accession>A0A2Z4LR70</accession>
<feature type="transmembrane region" description="Helical" evidence="1">
    <location>
        <begin position="12"/>
        <end position="35"/>
    </location>
</feature>
<organism evidence="2 3">
    <name type="scientific">Flagellimonas maritima</name>
    <dbReference type="NCBI Taxonomy" id="1383885"/>
    <lineage>
        <taxon>Bacteria</taxon>
        <taxon>Pseudomonadati</taxon>
        <taxon>Bacteroidota</taxon>
        <taxon>Flavobacteriia</taxon>
        <taxon>Flavobacteriales</taxon>
        <taxon>Flavobacteriaceae</taxon>
        <taxon>Flagellimonas</taxon>
    </lineage>
</organism>
<dbReference type="AlphaFoldDB" id="A0A2Z4LR70"/>
<keyword evidence="3" id="KW-1185">Reference proteome</keyword>
<feature type="transmembrane region" description="Helical" evidence="1">
    <location>
        <begin position="78"/>
        <end position="98"/>
    </location>
</feature>
<evidence type="ECO:0000313" key="3">
    <source>
        <dbReference type="Proteomes" id="UP000248536"/>
    </source>
</evidence>
<keyword evidence="1" id="KW-0472">Membrane</keyword>
<keyword evidence="1" id="KW-0812">Transmembrane</keyword>
<sequence>MTQAKKSFCGNAFLKAALPSYLFPLLSSAIPAYFLDKPDLLKASYTTIAMPSLFATVICFILLWQFQERQIFIINRIVMALVLGITMVLLALGVIYIFKWETGIWNILISSFLGAAIVAMMKPLTKTTIA</sequence>
<keyword evidence="1" id="KW-1133">Transmembrane helix</keyword>
<dbReference type="KEGG" id="spon:HME9304_01401"/>
<feature type="transmembrane region" description="Helical" evidence="1">
    <location>
        <begin position="104"/>
        <end position="121"/>
    </location>
</feature>
<dbReference type="EMBL" id="CP030104">
    <property type="protein sequence ID" value="AWX44401.1"/>
    <property type="molecule type" value="Genomic_DNA"/>
</dbReference>
<evidence type="ECO:0000313" key="2">
    <source>
        <dbReference type="EMBL" id="AWX44401.1"/>
    </source>
</evidence>
<feature type="transmembrane region" description="Helical" evidence="1">
    <location>
        <begin position="47"/>
        <end position="66"/>
    </location>
</feature>
<reference evidence="2 3" key="1">
    <citation type="submission" date="2018-06" db="EMBL/GenBank/DDBJ databases">
        <title>Spongiibacterium sp. HME9304 Genome sequencing and assembly.</title>
        <authorList>
            <person name="Kang H."/>
            <person name="Kim H."/>
            <person name="Joh K."/>
        </authorList>
    </citation>
    <scope>NUCLEOTIDE SEQUENCE [LARGE SCALE GENOMIC DNA]</scope>
    <source>
        <strain evidence="2 3">HME9304</strain>
    </source>
</reference>
<name>A0A2Z4LR70_9FLAO</name>
<proteinExistence type="predicted"/>
<evidence type="ECO:0000256" key="1">
    <source>
        <dbReference type="SAM" id="Phobius"/>
    </source>
</evidence>
<protein>
    <submittedName>
        <fullName evidence="2">Uncharacterized protein</fullName>
    </submittedName>
</protein>
<gene>
    <name evidence="2" type="ORF">HME9304_01401</name>
</gene>